<keyword evidence="9" id="KW-0238">DNA-binding</keyword>
<dbReference type="GO" id="GO:0043138">
    <property type="term" value="F:3'-5' DNA helicase activity"/>
    <property type="evidence" value="ECO:0007669"/>
    <property type="project" value="UniProtKB-EC"/>
</dbReference>
<organism evidence="17 18">
    <name type="scientific">Halanaerobium saccharolyticum</name>
    <dbReference type="NCBI Taxonomy" id="43595"/>
    <lineage>
        <taxon>Bacteria</taxon>
        <taxon>Bacillati</taxon>
        <taxon>Bacillota</taxon>
        <taxon>Clostridia</taxon>
        <taxon>Halanaerobiales</taxon>
        <taxon>Halanaerobiaceae</taxon>
        <taxon>Halanaerobium</taxon>
    </lineage>
</organism>
<feature type="domain" description="UvrD-like helicase ATP-binding" evidence="16">
    <location>
        <begin position="3"/>
        <end position="298"/>
    </location>
</feature>
<keyword evidence="4" id="KW-0227">DNA damage</keyword>
<dbReference type="Proteomes" id="UP000244089">
    <property type="component" value="Unassembled WGS sequence"/>
</dbReference>
<evidence type="ECO:0000313" key="17">
    <source>
        <dbReference type="EMBL" id="PTV93157.1"/>
    </source>
</evidence>
<evidence type="ECO:0000256" key="5">
    <source>
        <dbReference type="ARBA" id="ARBA00022801"/>
    </source>
</evidence>
<keyword evidence="6 15" id="KW-0347">Helicase</keyword>
<gene>
    <name evidence="17" type="ORF">C8C76_1495</name>
</gene>
<dbReference type="EC" id="5.6.2.4" evidence="13"/>
<dbReference type="SUPFAM" id="SSF52540">
    <property type="entry name" value="P-loop containing nucleoside triphosphate hydrolases"/>
    <property type="match status" value="1"/>
</dbReference>
<keyword evidence="2" id="KW-0540">Nuclease</keyword>
<keyword evidence="5 15" id="KW-0378">Hydrolase</keyword>
<dbReference type="PANTHER" id="PTHR11070:SF2">
    <property type="entry name" value="ATP-DEPENDENT DNA HELICASE SRS2"/>
    <property type="match status" value="1"/>
</dbReference>
<dbReference type="InterPro" id="IPR014016">
    <property type="entry name" value="UvrD-like_ATP-bd"/>
</dbReference>
<keyword evidence="11" id="KW-0413">Isomerase</keyword>
<protein>
    <recommendedName>
        <fullName evidence="13">DNA 3'-5' helicase</fullName>
        <ecNumber evidence="13">5.6.2.4</ecNumber>
    </recommendedName>
</protein>
<reference evidence="17 18" key="1">
    <citation type="submission" date="2018-04" db="EMBL/GenBank/DDBJ databases">
        <title>Subsurface microbial communities from deep shales in Ohio and West Virginia, USA.</title>
        <authorList>
            <person name="Wrighton K."/>
        </authorList>
    </citation>
    <scope>NUCLEOTIDE SEQUENCE [LARGE SCALE GENOMIC DNA]</scope>
    <source>
        <strain evidence="17 18">WC1</strain>
    </source>
</reference>
<dbReference type="GO" id="GO:0004527">
    <property type="term" value="F:exonuclease activity"/>
    <property type="evidence" value="ECO:0007669"/>
    <property type="project" value="UniProtKB-KW"/>
</dbReference>
<dbReference type="OrthoDB" id="9810135at2"/>
<evidence type="ECO:0000256" key="8">
    <source>
        <dbReference type="ARBA" id="ARBA00022840"/>
    </source>
</evidence>
<dbReference type="GO" id="GO:0003677">
    <property type="term" value="F:DNA binding"/>
    <property type="evidence" value="ECO:0007669"/>
    <property type="project" value="UniProtKB-KW"/>
</dbReference>
<name>A0A2T5RFR8_9FIRM</name>
<comment type="similarity">
    <text evidence="1">Belongs to the helicase family. UvrD subfamily.</text>
</comment>
<evidence type="ECO:0000256" key="6">
    <source>
        <dbReference type="ARBA" id="ARBA00022806"/>
    </source>
</evidence>
<comment type="catalytic activity">
    <reaction evidence="14">
        <text>ATP + H2O = ADP + phosphate + H(+)</text>
        <dbReference type="Rhea" id="RHEA:13065"/>
        <dbReference type="ChEBI" id="CHEBI:15377"/>
        <dbReference type="ChEBI" id="CHEBI:15378"/>
        <dbReference type="ChEBI" id="CHEBI:30616"/>
        <dbReference type="ChEBI" id="CHEBI:43474"/>
        <dbReference type="ChEBI" id="CHEBI:456216"/>
        <dbReference type="EC" id="5.6.2.4"/>
    </reaction>
</comment>
<evidence type="ECO:0000259" key="16">
    <source>
        <dbReference type="PROSITE" id="PS51198"/>
    </source>
</evidence>
<accession>A0A2T5RFR8</accession>
<dbReference type="CDD" id="cd17932">
    <property type="entry name" value="DEXQc_UvrD"/>
    <property type="match status" value="1"/>
</dbReference>
<dbReference type="AlphaFoldDB" id="A0A2T5RFR8"/>
<evidence type="ECO:0000256" key="3">
    <source>
        <dbReference type="ARBA" id="ARBA00022741"/>
    </source>
</evidence>
<comment type="caution">
    <text evidence="17">The sequence shown here is derived from an EMBL/GenBank/DDBJ whole genome shotgun (WGS) entry which is preliminary data.</text>
</comment>
<evidence type="ECO:0000256" key="13">
    <source>
        <dbReference type="ARBA" id="ARBA00034808"/>
    </source>
</evidence>
<evidence type="ECO:0000256" key="2">
    <source>
        <dbReference type="ARBA" id="ARBA00022722"/>
    </source>
</evidence>
<evidence type="ECO:0000256" key="11">
    <source>
        <dbReference type="ARBA" id="ARBA00023235"/>
    </source>
</evidence>
<dbReference type="Gene3D" id="3.90.320.10">
    <property type="match status" value="1"/>
</dbReference>
<dbReference type="PROSITE" id="PS51198">
    <property type="entry name" value="UVRD_HELICASE_ATP_BIND"/>
    <property type="match status" value="1"/>
</dbReference>
<keyword evidence="7" id="KW-0269">Exonuclease</keyword>
<dbReference type="Pfam" id="PF00580">
    <property type="entry name" value="UvrD-helicase"/>
    <property type="match status" value="1"/>
</dbReference>
<keyword evidence="8 15" id="KW-0067">ATP-binding</keyword>
<dbReference type="GO" id="GO:0000725">
    <property type="term" value="P:recombinational repair"/>
    <property type="evidence" value="ECO:0007669"/>
    <property type="project" value="TreeGrafter"/>
</dbReference>
<evidence type="ECO:0000256" key="1">
    <source>
        <dbReference type="ARBA" id="ARBA00009922"/>
    </source>
</evidence>
<dbReference type="Pfam" id="PF13361">
    <property type="entry name" value="UvrD_C"/>
    <property type="match status" value="2"/>
</dbReference>
<dbReference type="EMBL" id="QAXS01000049">
    <property type="protein sequence ID" value="PTV93157.1"/>
    <property type="molecule type" value="Genomic_DNA"/>
</dbReference>
<dbReference type="InterPro" id="IPR013986">
    <property type="entry name" value="DExx_box_DNA_helicase_dom_sf"/>
</dbReference>
<dbReference type="PANTHER" id="PTHR11070">
    <property type="entry name" value="UVRD / RECB / PCRA DNA HELICASE FAMILY MEMBER"/>
    <property type="match status" value="1"/>
</dbReference>
<evidence type="ECO:0000256" key="9">
    <source>
        <dbReference type="ARBA" id="ARBA00023125"/>
    </source>
</evidence>
<sequence>MDYSLNQNQQLAVENIEGPMLIIAGPGSGKTLTLIERIYNIIETKNIKPENLFISTFTEKAAQEIMTRLSNKLIENNIDLNIYDMYIGTFHSICLDILEEYREFTRLKKSYTLMDQFDQNYFLYQNIYDYKEFTDKFINKKYSNWRKANKLAYWLNKISEEMIDASDLIKSEDEEIKALGEAYILYRQQIEENNMLDFSTIQLETIDLLKRNKEIRVELSNKIKYIMVDEYQDTNTIQEKILFKLINEESENICVVGDDDQGLYRFRGATIRNILEFPNNFKNNECTQINLDINYRSHPNIINFYNNWMDQEFWEDNKGEYRYNKIVEEQDKEFPKNQTVIKVSGKNNEDDWSEEVYEFLINLKEKNIIDDWNQVAFLFKSVRNHRVTKLANDLEDMGINIYSPRSNMFFDREEIKLMIGAIISIFPQFPEVRKWNENAHLKEWEYFDDCFELFANEVRKEKNSDLKNWMQKKANKHINLKSNTDYSFSDLFYEILQFPLFSRYLDINGYEIEDLRPSRNLSIFSNLLTKFEYLHNISVLVPEYLDRNIRRLFNNFLRYLMDGGIDEYEDPSDYAPSGSISFMTVHQSKGLEFPVVFVDSLYSYPRKTYDELEVKLQKNYYKRDAFEPWDKIKHFDFWRLYYTAFSRAENLLVLTCQENSADRRGQRNVPSKYFEEYYANIPSWKSNMFKPKKLELEEVGKVDLKNEYSFTSHILLYENCPLQYLYFKELDFTPVRKGSFIFGTVVHQTIEDIHKAVLRGKEQLINKNQIEAWFNSNYNNLIKKERVYLRPSTQKIALEQILNYVEKNKNNWSQLKEAEVEVSLVKEDYILKGSVDLIQGEDDTVEIIDFKTEEKPDILDNKNEIMRYKNQLEVYAHLIEQKIDKKVSRMHLYYTSESEGNPFISFDKNSQEINKTIENFTNIVKKIENKKFDLDERPLKRCQECDMRHFCDNNFK</sequence>
<dbReference type="RefSeq" id="WP_108142607.1">
    <property type="nucleotide sequence ID" value="NZ_QAXS01000049.1"/>
</dbReference>
<evidence type="ECO:0000256" key="7">
    <source>
        <dbReference type="ARBA" id="ARBA00022839"/>
    </source>
</evidence>
<evidence type="ECO:0000256" key="10">
    <source>
        <dbReference type="ARBA" id="ARBA00023204"/>
    </source>
</evidence>
<keyword evidence="3 15" id="KW-0547">Nucleotide-binding</keyword>
<evidence type="ECO:0000256" key="14">
    <source>
        <dbReference type="ARBA" id="ARBA00048988"/>
    </source>
</evidence>
<dbReference type="GO" id="GO:0033202">
    <property type="term" value="C:DNA helicase complex"/>
    <property type="evidence" value="ECO:0007669"/>
    <property type="project" value="TreeGrafter"/>
</dbReference>
<evidence type="ECO:0000256" key="12">
    <source>
        <dbReference type="ARBA" id="ARBA00034617"/>
    </source>
</evidence>
<feature type="binding site" evidence="15">
    <location>
        <begin position="24"/>
        <end position="31"/>
    </location>
    <ligand>
        <name>ATP</name>
        <dbReference type="ChEBI" id="CHEBI:30616"/>
    </ligand>
</feature>
<evidence type="ECO:0000313" key="18">
    <source>
        <dbReference type="Proteomes" id="UP000244089"/>
    </source>
</evidence>
<dbReference type="Gene3D" id="3.40.50.300">
    <property type="entry name" value="P-loop containing nucleotide triphosphate hydrolases"/>
    <property type="match status" value="3"/>
</dbReference>
<dbReference type="InterPro" id="IPR011335">
    <property type="entry name" value="Restrct_endonuc-II-like"/>
</dbReference>
<dbReference type="InterPro" id="IPR038726">
    <property type="entry name" value="PDDEXK_AddAB-type"/>
</dbReference>
<evidence type="ECO:0000256" key="4">
    <source>
        <dbReference type="ARBA" id="ARBA00022763"/>
    </source>
</evidence>
<dbReference type="InterPro" id="IPR011604">
    <property type="entry name" value="PDDEXK-like_dom_sf"/>
</dbReference>
<dbReference type="GO" id="GO:0005829">
    <property type="term" value="C:cytosol"/>
    <property type="evidence" value="ECO:0007669"/>
    <property type="project" value="TreeGrafter"/>
</dbReference>
<comment type="catalytic activity">
    <reaction evidence="12">
        <text>Couples ATP hydrolysis with the unwinding of duplex DNA by translocating in the 3'-5' direction.</text>
        <dbReference type="EC" id="5.6.2.4"/>
    </reaction>
</comment>
<dbReference type="SUPFAM" id="SSF52980">
    <property type="entry name" value="Restriction endonuclease-like"/>
    <property type="match status" value="1"/>
</dbReference>
<proteinExistence type="inferred from homology"/>
<dbReference type="InterPro" id="IPR027417">
    <property type="entry name" value="P-loop_NTPase"/>
</dbReference>
<dbReference type="InterPro" id="IPR014017">
    <property type="entry name" value="DNA_helicase_UvrD-like_C"/>
</dbReference>
<dbReference type="Gene3D" id="1.10.10.160">
    <property type="match status" value="1"/>
</dbReference>
<keyword evidence="10" id="KW-0234">DNA repair</keyword>
<dbReference type="InterPro" id="IPR000212">
    <property type="entry name" value="DNA_helicase_UvrD/REP"/>
</dbReference>
<dbReference type="Pfam" id="PF12705">
    <property type="entry name" value="PDDEXK_1"/>
    <property type="match status" value="1"/>
</dbReference>
<dbReference type="GO" id="GO:0005524">
    <property type="term" value="F:ATP binding"/>
    <property type="evidence" value="ECO:0007669"/>
    <property type="project" value="UniProtKB-UniRule"/>
</dbReference>
<evidence type="ECO:0000256" key="15">
    <source>
        <dbReference type="PROSITE-ProRule" id="PRU00560"/>
    </source>
</evidence>